<evidence type="ECO:0000313" key="4">
    <source>
        <dbReference type="Proteomes" id="UP001302257"/>
    </source>
</evidence>
<evidence type="ECO:0000256" key="1">
    <source>
        <dbReference type="SAM" id="MobiDB-lite"/>
    </source>
</evidence>
<dbReference type="Proteomes" id="UP001302257">
    <property type="component" value="Chromosome"/>
</dbReference>
<name>A0ABZ0B3K4_9BURK</name>
<dbReference type="RefSeq" id="WP_313869079.1">
    <property type="nucleotide sequence ID" value="NZ_CP132507.1"/>
</dbReference>
<dbReference type="Gene3D" id="2.60.130.10">
    <property type="entry name" value="Aromatic compound dioxygenase"/>
    <property type="match status" value="1"/>
</dbReference>
<accession>A0ABZ0B3K4</accession>
<dbReference type="Pfam" id="PF00775">
    <property type="entry name" value="Dioxygenase_C"/>
    <property type="match status" value="1"/>
</dbReference>
<keyword evidence="3" id="KW-0560">Oxidoreductase</keyword>
<feature type="region of interest" description="Disordered" evidence="1">
    <location>
        <begin position="27"/>
        <end position="55"/>
    </location>
</feature>
<dbReference type="EMBL" id="CP132507">
    <property type="protein sequence ID" value="WNO06372.1"/>
    <property type="molecule type" value="Genomic_DNA"/>
</dbReference>
<evidence type="ECO:0000259" key="2">
    <source>
        <dbReference type="Pfam" id="PF00775"/>
    </source>
</evidence>
<keyword evidence="4" id="KW-1185">Reference proteome</keyword>
<sequence length="256" mass="25511">MNWLCAAAAAATGLVACGGGGEGGASNAVSTTGSTSTSGCSVIPTETAGPYPGDGSNSSGGTIANVLIQSGVVRSDIRSSFGGTTTTAPGVGLTVTLKLVNTNASCANLAGYAVYLWHCDRDGNYSMYSSGVTSENYLRGVQVTDANGEVTFTTIFPACYSGRWPHIHFEVYSSLTAATSTPASDQVKTSQLALPSAACNAVYATTGYSASVSNFAAISLASDNVFGNDSGVLQLATLSGSAGAGYTANLQVGIAA</sequence>
<dbReference type="InterPro" id="IPR000627">
    <property type="entry name" value="Intradiol_dOase_C"/>
</dbReference>
<dbReference type="GO" id="GO:0051213">
    <property type="term" value="F:dioxygenase activity"/>
    <property type="evidence" value="ECO:0007669"/>
    <property type="project" value="UniProtKB-KW"/>
</dbReference>
<proteinExistence type="predicted"/>
<organism evidence="3 4">
    <name type="scientific">Rhodoferax mekongensis</name>
    <dbReference type="NCBI Taxonomy" id="3068341"/>
    <lineage>
        <taxon>Bacteria</taxon>
        <taxon>Pseudomonadati</taxon>
        <taxon>Pseudomonadota</taxon>
        <taxon>Betaproteobacteria</taxon>
        <taxon>Burkholderiales</taxon>
        <taxon>Comamonadaceae</taxon>
        <taxon>Rhodoferax</taxon>
    </lineage>
</organism>
<keyword evidence="3" id="KW-0223">Dioxygenase</keyword>
<dbReference type="InterPro" id="IPR015889">
    <property type="entry name" value="Intradiol_dOase_core"/>
</dbReference>
<protein>
    <submittedName>
        <fullName evidence="3">Intradiol ring-cleavage dioxygenase</fullName>
    </submittedName>
</protein>
<dbReference type="SUPFAM" id="SSF49482">
    <property type="entry name" value="Aromatic compound dioxygenase"/>
    <property type="match status" value="1"/>
</dbReference>
<dbReference type="PANTHER" id="PTHR34315:SF1">
    <property type="entry name" value="INTRADIOL RING-CLEAVAGE DIOXYGENASES DOMAIN-CONTAINING PROTEIN-RELATED"/>
    <property type="match status" value="1"/>
</dbReference>
<gene>
    <name evidence="3" type="ORF">RAN89_08075</name>
</gene>
<reference evidence="3 4" key="1">
    <citation type="submission" date="2023-08" db="EMBL/GenBank/DDBJ databases">
        <title>Rhodoferax potami sp. nov. and Rhodoferax mekongensis sp. nov., isolated from the Mekong River in Thailand.</title>
        <authorList>
            <person name="Kitikhun S."/>
            <person name="Charoenyingcharoen P."/>
            <person name="Siriarchawattana P."/>
            <person name="Likhitrattanapisal S."/>
            <person name="Nilsakha T."/>
            <person name="Chanpet A."/>
            <person name="Rattanawaree P."/>
            <person name="Ingsriswang S."/>
        </authorList>
    </citation>
    <scope>NUCLEOTIDE SEQUENCE [LARGE SCALE GENOMIC DNA]</scope>
    <source>
        <strain evidence="3 4">TBRC 17307</strain>
    </source>
</reference>
<evidence type="ECO:0000313" key="3">
    <source>
        <dbReference type="EMBL" id="WNO06372.1"/>
    </source>
</evidence>
<feature type="compositionally biased region" description="Low complexity" evidence="1">
    <location>
        <begin position="27"/>
        <end position="42"/>
    </location>
</feature>
<feature type="domain" description="Intradiol ring-cleavage dioxygenases" evidence="2">
    <location>
        <begin position="87"/>
        <end position="163"/>
    </location>
</feature>
<dbReference type="PANTHER" id="PTHR34315">
    <property type="match status" value="1"/>
</dbReference>